<feature type="chain" id="PRO_5045096217" evidence="4">
    <location>
        <begin position="26"/>
        <end position="171"/>
    </location>
</feature>
<accession>A0ABU2ZQ15</accession>
<dbReference type="Gene3D" id="3.30.910.20">
    <property type="entry name" value="Skp domain"/>
    <property type="match status" value="2"/>
</dbReference>
<organism evidence="5 6">
    <name type="scientific">Glaciecola petra</name>
    <dbReference type="NCBI Taxonomy" id="3075602"/>
    <lineage>
        <taxon>Bacteria</taxon>
        <taxon>Pseudomonadati</taxon>
        <taxon>Pseudomonadota</taxon>
        <taxon>Gammaproteobacteria</taxon>
        <taxon>Alteromonadales</taxon>
        <taxon>Alteromonadaceae</taxon>
        <taxon>Glaciecola</taxon>
    </lineage>
</organism>
<gene>
    <name evidence="5" type="ORF">RM552_02455</name>
</gene>
<keyword evidence="3" id="KW-0175">Coiled coil</keyword>
<dbReference type="InterPro" id="IPR005632">
    <property type="entry name" value="Chaperone_Skp"/>
</dbReference>
<comment type="caution">
    <text evidence="5">The sequence shown here is derived from an EMBL/GenBank/DDBJ whole genome shotgun (WGS) entry which is preliminary data.</text>
</comment>
<reference evidence="5 6" key="1">
    <citation type="submission" date="2023-09" db="EMBL/GenBank/DDBJ databases">
        <authorList>
            <person name="Rey-Velasco X."/>
        </authorList>
    </citation>
    <scope>NUCLEOTIDE SEQUENCE [LARGE SCALE GENOMIC DNA]</scope>
    <source>
        <strain evidence="5 6">P117</strain>
    </source>
</reference>
<dbReference type="PIRSF" id="PIRSF002094">
    <property type="entry name" value="OMP26_Skp"/>
    <property type="match status" value="1"/>
</dbReference>
<dbReference type="SUPFAM" id="SSF111384">
    <property type="entry name" value="OmpH-like"/>
    <property type="match status" value="1"/>
</dbReference>
<dbReference type="Pfam" id="PF03938">
    <property type="entry name" value="OmpH"/>
    <property type="match status" value="1"/>
</dbReference>
<evidence type="ECO:0000256" key="1">
    <source>
        <dbReference type="ARBA" id="ARBA00022729"/>
    </source>
</evidence>
<dbReference type="RefSeq" id="WP_311367208.1">
    <property type="nucleotide sequence ID" value="NZ_JAVRHX010000001.1"/>
</dbReference>
<dbReference type="InterPro" id="IPR024930">
    <property type="entry name" value="Skp_dom_sf"/>
</dbReference>
<feature type="signal peptide" evidence="4">
    <location>
        <begin position="1"/>
        <end position="25"/>
    </location>
</feature>
<dbReference type="SMART" id="SM00935">
    <property type="entry name" value="OmpH"/>
    <property type="match status" value="1"/>
</dbReference>
<proteinExistence type="inferred from homology"/>
<dbReference type="PANTHER" id="PTHR35089:SF1">
    <property type="entry name" value="CHAPERONE PROTEIN SKP"/>
    <property type="match status" value="1"/>
</dbReference>
<evidence type="ECO:0000313" key="6">
    <source>
        <dbReference type="Proteomes" id="UP001253545"/>
    </source>
</evidence>
<dbReference type="Proteomes" id="UP001253545">
    <property type="component" value="Unassembled WGS sequence"/>
</dbReference>
<dbReference type="EMBL" id="JAVRHX010000001">
    <property type="protein sequence ID" value="MDT0593704.1"/>
    <property type="molecule type" value="Genomic_DNA"/>
</dbReference>
<dbReference type="PANTHER" id="PTHR35089">
    <property type="entry name" value="CHAPERONE PROTEIN SKP"/>
    <property type="match status" value="1"/>
</dbReference>
<sequence>MKSLIRVLSLAVLFTVATMSTAANAEQKIGVVNVQAVLANLPQVATIEQNINAEFADQMQEVQRLRADGNFLVEKLQREEATMSEAQIKELQAQINDIGQQLQQKGQPLQQNMQRRSQEERDKLLGLIGQAIQAIADSGKYDLILNATAVPFAGEEFNITQEVLDRVSKAN</sequence>
<evidence type="ECO:0000256" key="3">
    <source>
        <dbReference type="SAM" id="Coils"/>
    </source>
</evidence>
<feature type="coiled-coil region" evidence="3">
    <location>
        <begin position="48"/>
        <end position="101"/>
    </location>
</feature>
<evidence type="ECO:0000313" key="5">
    <source>
        <dbReference type="EMBL" id="MDT0593704.1"/>
    </source>
</evidence>
<evidence type="ECO:0000256" key="4">
    <source>
        <dbReference type="SAM" id="SignalP"/>
    </source>
</evidence>
<keyword evidence="6" id="KW-1185">Reference proteome</keyword>
<keyword evidence="1 4" id="KW-0732">Signal</keyword>
<name>A0ABU2ZQ15_9ALTE</name>
<evidence type="ECO:0000256" key="2">
    <source>
        <dbReference type="PIRNR" id="PIRNR002094"/>
    </source>
</evidence>
<comment type="similarity">
    <text evidence="2">Belongs to the skp family.</text>
</comment>
<protein>
    <submittedName>
        <fullName evidence="5">OmpH family outer membrane protein</fullName>
    </submittedName>
</protein>